<name>A0A0G9H8H2_9GAMM</name>
<reference evidence="2 3" key="1">
    <citation type="journal article" date="2015" name="Antonie Van Leeuwenhoek">
        <title>A phylogenomic and molecular marker based taxonomic framework for the order Xanthomonadales: proposal to transfer the families Algiphilaceae and Solimonadaceae to the order Nevskiales ord. nov. and to create a new family within the order Xanthomonadales, the family Rhodanobacteraceae fam. nov., containing the genus Rhodanobacter and its closest relatives.</title>
        <authorList>
            <person name="Naushad S."/>
            <person name="Adeolu M."/>
            <person name="Wong S."/>
            <person name="Sohail M."/>
            <person name="Schellhorn H.E."/>
            <person name="Gupta R.S."/>
        </authorList>
    </citation>
    <scope>NUCLEOTIDE SEQUENCE [LARGE SCALE GENOMIC DNA]</scope>
    <source>
        <strain evidence="2 3">DSM 16301</strain>
    </source>
</reference>
<dbReference type="STRING" id="1440762.Y882_01655"/>
<sequence>MTSAPAIGFEYRPSRWLGRLLWFLSTLAALAVWMSAAPWPVALAIALAIGLALWRTLLRWSGLSVQAAGWGRDGSWSLRLRGDQDSAATLSSYRVIGEQAVWLRLSLAGRGHVALLLAPDNSDADIRRRLRMRLAQVEASGTYAAGRGPTV</sequence>
<evidence type="ECO:0000256" key="1">
    <source>
        <dbReference type="SAM" id="Phobius"/>
    </source>
</evidence>
<keyword evidence="1" id="KW-0472">Membrane</keyword>
<comment type="caution">
    <text evidence="2">The sequence shown here is derived from an EMBL/GenBank/DDBJ whole genome shotgun (WGS) entry which is preliminary data.</text>
</comment>
<evidence type="ECO:0008006" key="4">
    <source>
        <dbReference type="Google" id="ProtNLM"/>
    </source>
</evidence>
<evidence type="ECO:0000313" key="2">
    <source>
        <dbReference type="EMBL" id="KLD65903.1"/>
    </source>
</evidence>
<gene>
    <name evidence="2" type="ORF">Y882_01655</name>
</gene>
<feature type="transmembrane region" description="Helical" evidence="1">
    <location>
        <begin position="39"/>
        <end position="58"/>
    </location>
</feature>
<dbReference type="InterPro" id="IPR009883">
    <property type="entry name" value="YgfX"/>
</dbReference>
<keyword evidence="1" id="KW-1133">Transmembrane helix</keyword>
<organism evidence="2 3">
    <name type="scientific">Dyella japonica DSM 16301</name>
    <dbReference type="NCBI Taxonomy" id="1440762"/>
    <lineage>
        <taxon>Bacteria</taxon>
        <taxon>Pseudomonadati</taxon>
        <taxon>Pseudomonadota</taxon>
        <taxon>Gammaproteobacteria</taxon>
        <taxon>Lysobacterales</taxon>
        <taxon>Rhodanobacteraceae</taxon>
        <taxon>Dyella</taxon>
    </lineage>
</organism>
<feature type="transmembrane region" description="Helical" evidence="1">
    <location>
        <begin position="16"/>
        <end position="33"/>
    </location>
</feature>
<dbReference type="AlphaFoldDB" id="A0A0G9H8H2"/>
<protein>
    <recommendedName>
        <fullName evidence="4">Toxin CptA</fullName>
    </recommendedName>
</protein>
<accession>A0A0G9H8H2</accession>
<dbReference type="PATRIC" id="fig|1440762.4.peg.1992"/>
<keyword evidence="1" id="KW-0812">Transmembrane</keyword>
<proteinExistence type="predicted"/>
<dbReference type="RefSeq" id="WP_046970118.1">
    <property type="nucleotide sequence ID" value="NZ_JPLA01000003.1"/>
</dbReference>
<dbReference type="OrthoDB" id="5955251at2"/>
<dbReference type="EMBL" id="JPLA01000003">
    <property type="protein sequence ID" value="KLD65903.1"/>
    <property type="molecule type" value="Genomic_DNA"/>
</dbReference>
<evidence type="ECO:0000313" key="3">
    <source>
        <dbReference type="Proteomes" id="UP000035481"/>
    </source>
</evidence>
<dbReference type="Pfam" id="PF07254">
    <property type="entry name" value="Cpta_toxin"/>
    <property type="match status" value="1"/>
</dbReference>
<dbReference type="Proteomes" id="UP000035481">
    <property type="component" value="Unassembled WGS sequence"/>
</dbReference>